<dbReference type="SUPFAM" id="SSF55729">
    <property type="entry name" value="Acyl-CoA N-acyltransferases (Nat)"/>
    <property type="match status" value="1"/>
</dbReference>
<dbReference type="EMBL" id="FYEH01000004">
    <property type="protein sequence ID" value="SNB64572.1"/>
    <property type="molecule type" value="Genomic_DNA"/>
</dbReference>
<evidence type="ECO:0000259" key="2">
    <source>
        <dbReference type="PROSITE" id="PS51186"/>
    </source>
</evidence>
<dbReference type="Gene3D" id="3.40.630.30">
    <property type="match status" value="1"/>
</dbReference>
<dbReference type="OrthoDB" id="9815099at2"/>
<name>A0A212QXY2_9PROT</name>
<dbReference type="GO" id="GO:0016747">
    <property type="term" value="F:acyltransferase activity, transferring groups other than amino-acyl groups"/>
    <property type="evidence" value="ECO:0007669"/>
    <property type="project" value="InterPro"/>
</dbReference>
<sequence length="203" mass="22331">MYDLTLERPEDALAIEDILDRAFGPDRQKKVSYRYRVGVAPIAAYCMVARDQDRIVATIRYWPIRLSRRKALLLGPVAVDPALQSQGIGRALIHATLARVRAAGPCLVFLVGDPAYYGQFGFNVVPPRIVMPDEDPGRLQCLSLRGASLPDHGARLYRDALPLSATPSLEGSPPIEPGQDERQDSHEILVAQHRFGHLAQAGS</sequence>
<proteinExistence type="predicted"/>
<reference evidence="3 4" key="1">
    <citation type="submission" date="2017-06" db="EMBL/GenBank/DDBJ databases">
        <authorList>
            <person name="Kim H.J."/>
            <person name="Triplett B.A."/>
        </authorList>
    </citation>
    <scope>NUCLEOTIDE SEQUENCE [LARGE SCALE GENOMIC DNA]</scope>
    <source>
        <strain evidence="3 4">B29T1</strain>
    </source>
</reference>
<keyword evidence="3" id="KW-0808">Transferase</keyword>
<dbReference type="AlphaFoldDB" id="A0A212QXY2"/>
<dbReference type="RefSeq" id="WP_088560695.1">
    <property type="nucleotide sequence ID" value="NZ_FYEH01000004.1"/>
</dbReference>
<dbReference type="CDD" id="cd04301">
    <property type="entry name" value="NAT_SF"/>
    <property type="match status" value="1"/>
</dbReference>
<dbReference type="InterPro" id="IPR000182">
    <property type="entry name" value="GNAT_dom"/>
</dbReference>
<organism evidence="3 4">
    <name type="scientific">Arboricoccus pini</name>
    <dbReference type="NCBI Taxonomy" id="1963835"/>
    <lineage>
        <taxon>Bacteria</taxon>
        <taxon>Pseudomonadati</taxon>
        <taxon>Pseudomonadota</taxon>
        <taxon>Alphaproteobacteria</taxon>
        <taxon>Geminicoccales</taxon>
        <taxon>Geminicoccaceae</taxon>
        <taxon>Arboricoccus</taxon>
    </lineage>
</organism>
<gene>
    <name evidence="3" type="ORF">SAMN07250955_104105</name>
</gene>
<dbReference type="PROSITE" id="PS51186">
    <property type="entry name" value="GNAT"/>
    <property type="match status" value="1"/>
</dbReference>
<accession>A0A212QXY2</accession>
<keyword evidence="4" id="KW-1185">Reference proteome</keyword>
<evidence type="ECO:0000313" key="4">
    <source>
        <dbReference type="Proteomes" id="UP000197065"/>
    </source>
</evidence>
<dbReference type="InterPro" id="IPR016181">
    <property type="entry name" value="Acyl_CoA_acyltransferase"/>
</dbReference>
<dbReference type="Proteomes" id="UP000197065">
    <property type="component" value="Unassembled WGS sequence"/>
</dbReference>
<dbReference type="Pfam" id="PF13527">
    <property type="entry name" value="Acetyltransf_9"/>
    <property type="match status" value="1"/>
</dbReference>
<protein>
    <submittedName>
        <fullName evidence="3">Predicted N-acetyltransferase YhbS</fullName>
    </submittedName>
</protein>
<feature type="region of interest" description="Disordered" evidence="1">
    <location>
        <begin position="167"/>
        <end position="186"/>
    </location>
</feature>
<feature type="domain" description="N-acetyltransferase" evidence="2">
    <location>
        <begin position="2"/>
        <end position="162"/>
    </location>
</feature>
<evidence type="ECO:0000256" key="1">
    <source>
        <dbReference type="SAM" id="MobiDB-lite"/>
    </source>
</evidence>
<evidence type="ECO:0000313" key="3">
    <source>
        <dbReference type="EMBL" id="SNB64572.1"/>
    </source>
</evidence>